<evidence type="ECO:0000256" key="4">
    <source>
        <dbReference type="ARBA" id="ARBA00022692"/>
    </source>
</evidence>
<dbReference type="AlphaFoldDB" id="A0A9Q0Y6H9"/>
<evidence type="ECO:0000256" key="11">
    <source>
        <dbReference type="ARBA" id="ARBA00023180"/>
    </source>
</evidence>
<dbReference type="Pfam" id="PF00001">
    <property type="entry name" value="7tm_1"/>
    <property type="match status" value="1"/>
</dbReference>
<dbReference type="GO" id="GO:0040012">
    <property type="term" value="P:regulation of locomotion"/>
    <property type="evidence" value="ECO:0007669"/>
    <property type="project" value="InterPro"/>
</dbReference>
<evidence type="ECO:0000313" key="19">
    <source>
        <dbReference type="Proteomes" id="UP001142489"/>
    </source>
</evidence>
<proteinExistence type="predicted"/>
<evidence type="ECO:0000256" key="13">
    <source>
        <dbReference type="ARBA" id="ARBA00023257"/>
    </source>
</evidence>
<dbReference type="GO" id="GO:0004993">
    <property type="term" value="F:G protein-coupled serotonin receptor activity"/>
    <property type="evidence" value="ECO:0007669"/>
    <property type="project" value="TreeGrafter"/>
</dbReference>
<evidence type="ECO:0000256" key="14">
    <source>
        <dbReference type="ARBA" id="ARBA00034104"/>
    </source>
</evidence>
<dbReference type="FunFam" id="1.20.1070.10:FF:000041">
    <property type="entry name" value="Muscarinic acetylcholine receptor"/>
    <property type="match status" value="1"/>
</dbReference>
<keyword evidence="11" id="KW-0325">Glycoprotein</keyword>
<evidence type="ECO:0000256" key="2">
    <source>
        <dbReference type="ARBA" id="ARBA00022475"/>
    </source>
</evidence>
<dbReference type="GO" id="GO:0007187">
    <property type="term" value="P:G protein-coupled receptor signaling pathway, coupled to cyclic nucleotide second messenger"/>
    <property type="evidence" value="ECO:0007669"/>
    <property type="project" value="TreeGrafter"/>
</dbReference>
<feature type="transmembrane region" description="Helical" evidence="16">
    <location>
        <begin position="128"/>
        <end position="148"/>
    </location>
</feature>
<gene>
    <name evidence="18" type="ORF">JRQ81_000628</name>
</gene>
<dbReference type="PROSITE" id="PS50262">
    <property type="entry name" value="G_PROTEIN_RECEP_F1_2"/>
    <property type="match status" value="1"/>
</dbReference>
<feature type="transmembrane region" description="Helical" evidence="16">
    <location>
        <begin position="90"/>
        <end position="108"/>
    </location>
</feature>
<evidence type="ECO:0000256" key="8">
    <source>
        <dbReference type="ARBA" id="ARBA00023136"/>
    </source>
</evidence>
<dbReference type="InterPro" id="IPR000276">
    <property type="entry name" value="GPCR_Rhodpsn"/>
</dbReference>
<evidence type="ECO:0000256" key="16">
    <source>
        <dbReference type="SAM" id="Phobius"/>
    </source>
</evidence>
<dbReference type="SUPFAM" id="SSF81321">
    <property type="entry name" value="Family A G protein-coupled receptor-like"/>
    <property type="match status" value="1"/>
</dbReference>
<keyword evidence="3" id="KW-0597">Phosphoprotein</keyword>
<keyword evidence="2" id="KW-1003">Cell membrane</keyword>
<evidence type="ECO:0000256" key="7">
    <source>
        <dbReference type="ARBA" id="ARBA00023040"/>
    </source>
</evidence>
<feature type="domain" description="G-protein coupled receptors family 1 profile" evidence="17">
    <location>
        <begin position="77"/>
        <end position="145"/>
    </location>
</feature>
<dbReference type="PRINTS" id="PR00541">
    <property type="entry name" value="MUSCRINICM4R"/>
</dbReference>
<dbReference type="GO" id="GO:0045211">
    <property type="term" value="C:postsynaptic membrane"/>
    <property type="evidence" value="ECO:0007669"/>
    <property type="project" value="UniProtKB-SubCell"/>
</dbReference>
<evidence type="ECO:0000259" key="17">
    <source>
        <dbReference type="PROSITE" id="PS50262"/>
    </source>
</evidence>
<dbReference type="PANTHER" id="PTHR24247">
    <property type="entry name" value="5-HYDROXYTRYPTAMINE RECEPTOR"/>
    <property type="match status" value="1"/>
</dbReference>
<dbReference type="OrthoDB" id="10071887at2759"/>
<evidence type="ECO:0000256" key="12">
    <source>
        <dbReference type="ARBA" id="ARBA00023224"/>
    </source>
</evidence>
<dbReference type="GO" id="GO:0016907">
    <property type="term" value="F:G protein-coupled acetylcholine receptor activity"/>
    <property type="evidence" value="ECO:0007669"/>
    <property type="project" value="InterPro"/>
</dbReference>
<organism evidence="18 19">
    <name type="scientific">Phrynocephalus forsythii</name>
    <dbReference type="NCBI Taxonomy" id="171643"/>
    <lineage>
        <taxon>Eukaryota</taxon>
        <taxon>Metazoa</taxon>
        <taxon>Chordata</taxon>
        <taxon>Craniata</taxon>
        <taxon>Vertebrata</taxon>
        <taxon>Euteleostomi</taxon>
        <taxon>Lepidosauria</taxon>
        <taxon>Squamata</taxon>
        <taxon>Bifurcata</taxon>
        <taxon>Unidentata</taxon>
        <taxon>Episquamata</taxon>
        <taxon>Toxicofera</taxon>
        <taxon>Iguania</taxon>
        <taxon>Acrodonta</taxon>
        <taxon>Agamidae</taxon>
        <taxon>Agaminae</taxon>
        <taxon>Phrynocephalus</taxon>
    </lineage>
</organism>
<evidence type="ECO:0000256" key="6">
    <source>
        <dbReference type="ARBA" id="ARBA00023018"/>
    </source>
</evidence>
<comment type="caution">
    <text evidence="18">The sequence shown here is derived from an EMBL/GenBank/DDBJ whole genome shotgun (WGS) entry which is preliminary data.</text>
</comment>
<dbReference type="Proteomes" id="UP001142489">
    <property type="component" value="Unassembled WGS sequence"/>
</dbReference>
<evidence type="ECO:0000256" key="15">
    <source>
        <dbReference type="SAM" id="MobiDB-lite"/>
    </source>
</evidence>
<keyword evidence="19" id="KW-1185">Reference proteome</keyword>
<evidence type="ECO:0000256" key="3">
    <source>
        <dbReference type="ARBA" id="ARBA00022553"/>
    </source>
</evidence>
<keyword evidence="8 16" id="KW-0472">Membrane</keyword>
<dbReference type="InterPro" id="IPR017452">
    <property type="entry name" value="GPCR_Rhodpsn_7TM"/>
</dbReference>
<dbReference type="Gene3D" id="1.20.1070.10">
    <property type="entry name" value="Rhodopsin 7-helix transmembrane proteins"/>
    <property type="match status" value="1"/>
</dbReference>
<keyword evidence="9" id="KW-1015">Disulfide bond</keyword>
<keyword evidence="4 16" id="KW-0812">Transmembrane</keyword>
<keyword evidence="10" id="KW-0675">Receptor</keyword>
<protein>
    <recommendedName>
        <fullName evidence="1">Muscarinic acetylcholine receptor M4</fullName>
    </recommendedName>
</protein>
<sequence>MLDVVPADQGQSPAHPRLNPTSKWSKIKIVTKQTGTECVTAIEIVGDKEASSTPITLSNSRPANVARKFASIARSQVRKKRQMAAREKKVTRTIFAILLAFIVTWTPYNVMVLINTFCDYCVPDTVWYIGYWLCYVNSTINPACYALCNATFKKTFKHLLMCQYRNIGTAR</sequence>
<evidence type="ECO:0000256" key="10">
    <source>
        <dbReference type="ARBA" id="ARBA00023170"/>
    </source>
</evidence>
<keyword evidence="13" id="KW-0628">Postsynaptic cell membrane</keyword>
<comment type="subcellular location">
    <subcellularLocation>
        <location evidence="14">Postsynaptic cell membrane</location>
        <topology evidence="14">Multi-pass membrane protein</topology>
    </subcellularLocation>
</comment>
<name>A0A9Q0Y6H9_9SAUR</name>
<reference evidence="18" key="1">
    <citation type="journal article" date="2023" name="DNA Res.">
        <title>Chromosome-level genome assembly of Phrynocephalus forsythii using third-generation DNA sequencing and Hi-C analysis.</title>
        <authorList>
            <person name="Qi Y."/>
            <person name="Zhao W."/>
            <person name="Zhao Y."/>
            <person name="Niu C."/>
            <person name="Cao S."/>
            <person name="Zhang Y."/>
        </authorList>
    </citation>
    <scope>NUCLEOTIDE SEQUENCE</scope>
    <source>
        <tissue evidence="18">Muscle</tissue>
    </source>
</reference>
<keyword evidence="5 16" id="KW-1133">Transmembrane helix</keyword>
<feature type="region of interest" description="Disordered" evidence="15">
    <location>
        <begin position="1"/>
        <end position="20"/>
    </location>
</feature>
<dbReference type="InterPro" id="IPR000995">
    <property type="entry name" value="Musac_Ach_rcpt"/>
</dbReference>
<dbReference type="PRINTS" id="PR00243">
    <property type="entry name" value="MUSCARINICR"/>
</dbReference>
<keyword evidence="7" id="KW-0297">G-protein coupled receptor</keyword>
<keyword evidence="12" id="KW-0807">Transducer</keyword>
<dbReference type="PANTHER" id="PTHR24247:SF180">
    <property type="entry name" value="MUSCARINIC ACETYLCHOLINE RECEPTOR M4"/>
    <property type="match status" value="1"/>
</dbReference>
<keyword evidence="6" id="KW-0770">Synapse</keyword>
<dbReference type="InterPro" id="IPR001432">
    <property type="entry name" value="Musac_Ach_M4_rcpt"/>
</dbReference>
<dbReference type="GO" id="GO:0007197">
    <property type="term" value="P:adenylate cyclase-inhibiting G protein-coupled acetylcholine receptor signaling pathway"/>
    <property type="evidence" value="ECO:0007669"/>
    <property type="project" value="TreeGrafter"/>
</dbReference>
<accession>A0A9Q0Y6H9</accession>
<dbReference type="EMBL" id="JAPFRF010000001">
    <property type="protein sequence ID" value="KAJ7344678.1"/>
    <property type="molecule type" value="Genomic_DNA"/>
</dbReference>
<evidence type="ECO:0000256" key="1">
    <source>
        <dbReference type="ARBA" id="ARBA00021403"/>
    </source>
</evidence>
<evidence type="ECO:0000256" key="9">
    <source>
        <dbReference type="ARBA" id="ARBA00023157"/>
    </source>
</evidence>
<evidence type="ECO:0000256" key="5">
    <source>
        <dbReference type="ARBA" id="ARBA00022989"/>
    </source>
</evidence>
<evidence type="ECO:0000313" key="18">
    <source>
        <dbReference type="EMBL" id="KAJ7344678.1"/>
    </source>
</evidence>
<dbReference type="GO" id="GO:0030425">
    <property type="term" value="C:dendrite"/>
    <property type="evidence" value="ECO:0007669"/>
    <property type="project" value="TreeGrafter"/>
</dbReference>
<dbReference type="PRINTS" id="PR00237">
    <property type="entry name" value="GPCRRHODOPSN"/>
</dbReference>